<dbReference type="EMBL" id="LSRL02000076">
    <property type="protein sequence ID" value="TDG45517.1"/>
    <property type="molecule type" value="Genomic_DNA"/>
</dbReference>
<dbReference type="Gene3D" id="3.40.50.300">
    <property type="entry name" value="P-loop containing nucleotide triphosphate hydrolases"/>
    <property type="match status" value="1"/>
</dbReference>
<dbReference type="Proteomes" id="UP000295192">
    <property type="component" value="Unassembled WGS sequence"/>
</dbReference>
<feature type="region of interest" description="Disordered" evidence="1">
    <location>
        <begin position="61"/>
        <end position="87"/>
    </location>
</feature>
<dbReference type="OrthoDB" id="5914890at2759"/>
<dbReference type="GO" id="GO:0005525">
    <property type="term" value="F:GTP binding"/>
    <property type="evidence" value="ECO:0007669"/>
    <property type="project" value="InterPro"/>
</dbReference>
<reference evidence="2 3" key="1">
    <citation type="journal article" date="2019" name="J. Hered.">
        <title>An Improved Genome Assembly for Drosophila navojoa, the Basal Species in the mojavensis Cluster.</title>
        <authorList>
            <person name="Vanderlinde T."/>
            <person name="Dupim E.G."/>
            <person name="Nazario-Yepiz N.O."/>
            <person name="Carvalho A.B."/>
        </authorList>
    </citation>
    <scope>NUCLEOTIDE SEQUENCE [LARGE SCALE GENOMIC DNA]</scope>
    <source>
        <strain evidence="2">Navoj_Jal97</strain>
        <tissue evidence="2">Whole organism</tissue>
    </source>
</reference>
<dbReference type="InterPro" id="IPR027417">
    <property type="entry name" value="P-loop_NTPase"/>
</dbReference>
<dbReference type="STRING" id="7232.A0A484B9G4"/>
<protein>
    <submittedName>
        <fullName evidence="2">Uncharacterized protein</fullName>
    </submittedName>
</protein>
<dbReference type="GO" id="GO:0003924">
    <property type="term" value="F:GTPase activity"/>
    <property type="evidence" value="ECO:0007669"/>
    <property type="project" value="InterPro"/>
</dbReference>
<gene>
    <name evidence="2" type="ORF">AWZ03_008023</name>
</gene>
<keyword evidence="3" id="KW-1185">Reference proteome</keyword>
<evidence type="ECO:0000256" key="1">
    <source>
        <dbReference type="SAM" id="MobiDB-lite"/>
    </source>
</evidence>
<organism evidence="2 3">
    <name type="scientific">Drosophila navojoa</name>
    <name type="common">Fruit fly</name>
    <dbReference type="NCBI Taxonomy" id="7232"/>
    <lineage>
        <taxon>Eukaryota</taxon>
        <taxon>Metazoa</taxon>
        <taxon>Ecdysozoa</taxon>
        <taxon>Arthropoda</taxon>
        <taxon>Hexapoda</taxon>
        <taxon>Insecta</taxon>
        <taxon>Pterygota</taxon>
        <taxon>Neoptera</taxon>
        <taxon>Endopterygota</taxon>
        <taxon>Diptera</taxon>
        <taxon>Brachycera</taxon>
        <taxon>Muscomorpha</taxon>
        <taxon>Ephydroidea</taxon>
        <taxon>Drosophilidae</taxon>
        <taxon>Drosophila</taxon>
    </lineage>
</organism>
<sequence>MADQTIKHVSTARILLLGEAGVGKSRLTDLLAMSIDTPTHSSRTVGNLWWSVQVRLHEYPSNKGMPPTPEWTSASSPSSSSHSSEPFASFKGFRDRAASACEMIPYFVEFYDLKSSMRMPREHRNRLFRNIDGIILVYDLLDMRTHDNLHDLLYHPLRQICRYRHNRLRPILSRHHVPILVVGTKLDMLQSRRLHRSGGIAYQLSTDEILLNCLDTDSFAEKSRNEAKLRKFLNNAIDFKHFFPARRN</sequence>
<proteinExistence type="predicted"/>
<dbReference type="SUPFAM" id="SSF52540">
    <property type="entry name" value="P-loop containing nucleoside triphosphate hydrolases"/>
    <property type="match status" value="1"/>
</dbReference>
<accession>A0A484B9G4</accession>
<comment type="caution">
    <text evidence="2">The sequence shown here is derived from an EMBL/GenBank/DDBJ whole genome shotgun (WGS) entry which is preliminary data.</text>
</comment>
<feature type="compositionally biased region" description="Low complexity" evidence="1">
    <location>
        <begin position="70"/>
        <end position="87"/>
    </location>
</feature>
<name>A0A484B9G4_DRONA</name>
<evidence type="ECO:0000313" key="3">
    <source>
        <dbReference type="Proteomes" id="UP000295192"/>
    </source>
</evidence>
<evidence type="ECO:0000313" key="2">
    <source>
        <dbReference type="EMBL" id="TDG45517.1"/>
    </source>
</evidence>
<dbReference type="OMA" id="HRNRLFR"/>
<dbReference type="Pfam" id="PF00071">
    <property type="entry name" value="Ras"/>
    <property type="match status" value="1"/>
</dbReference>
<dbReference type="InterPro" id="IPR001806">
    <property type="entry name" value="Small_GTPase"/>
</dbReference>
<dbReference type="AlphaFoldDB" id="A0A484B9G4"/>